<dbReference type="Proteomes" id="UP000050795">
    <property type="component" value="Unassembled WGS sequence"/>
</dbReference>
<feature type="domain" description="Ras-associating" evidence="2">
    <location>
        <begin position="716"/>
        <end position="802"/>
    </location>
</feature>
<feature type="compositionally biased region" description="Low complexity" evidence="1">
    <location>
        <begin position="27"/>
        <end position="42"/>
    </location>
</feature>
<dbReference type="SUPFAM" id="SSF50729">
    <property type="entry name" value="PH domain-like"/>
    <property type="match status" value="1"/>
</dbReference>
<feature type="compositionally biased region" description="Polar residues" evidence="1">
    <location>
        <begin position="464"/>
        <end position="474"/>
    </location>
</feature>
<feature type="compositionally biased region" description="Polar residues" evidence="1">
    <location>
        <begin position="1127"/>
        <end position="1145"/>
    </location>
</feature>
<feature type="compositionally biased region" description="Low complexity" evidence="1">
    <location>
        <begin position="269"/>
        <end position="286"/>
    </location>
</feature>
<feature type="compositionally biased region" description="Low complexity" evidence="1">
    <location>
        <begin position="1008"/>
        <end position="1019"/>
    </location>
</feature>
<name>A0AA85KGQ3_TRIRE</name>
<dbReference type="SMART" id="SM00314">
    <property type="entry name" value="RA"/>
    <property type="match status" value="1"/>
</dbReference>
<feature type="compositionally biased region" description="Low complexity" evidence="1">
    <location>
        <begin position="1080"/>
        <end position="1089"/>
    </location>
</feature>
<dbReference type="Pfam" id="PF21989">
    <property type="entry name" value="RA_2"/>
    <property type="match status" value="1"/>
</dbReference>
<feature type="region of interest" description="Disordered" evidence="1">
    <location>
        <begin position="512"/>
        <end position="535"/>
    </location>
</feature>
<feature type="compositionally biased region" description="Pro residues" evidence="1">
    <location>
        <begin position="354"/>
        <end position="363"/>
    </location>
</feature>
<feature type="compositionally biased region" description="Low complexity" evidence="1">
    <location>
        <begin position="104"/>
        <end position="114"/>
    </location>
</feature>
<dbReference type="CDD" id="cd01259">
    <property type="entry name" value="PH_APBB1IP"/>
    <property type="match status" value="1"/>
</dbReference>
<dbReference type="WBParaSite" id="TREG1_96280.1">
    <property type="protein sequence ID" value="TREG1_96280.1"/>
    <property type="gene ID" value="TREG1_96280"/>
</dbReference>
<feature type="region of interest" description="Disordered" evidence="1">
    <location>
        <begin position="666"/>
        <end position="717"/>
    </location>
</feature>
<feature type="region of interest" description="Disordered" evidence="1">
    <location>
        <begin position="235"/>
        <end position="289"/>
    </location>
</feature>
<feature type="compositionally biased region" description="Basic residues" evidence="1">
    <location>
        <begin position="401"/>
        <end position="410"/>
    </location>
</feature>
<proteinExistence type="predicted"/>
<dbReference type="InterPro" id="IPR000159">
    <property type="entry name" value="RA_dom"/>
</dbReference>
<feature type="region of interest" description="Disordered" evidence="1">
    <location>
        <begin position="27"/>
        <end position="86"/>
    </location>
</feature>
<feature type="region of interest" description="Disordered" evidence="1">
    <location>
        <begin position="1008"/>
        <end position="1034"/>
    </location>
</feature>
<feature type="region of interest" description="Disordered" evidence="1">
    <location>
        <begin position="325"/>
        <end position="474"/>
    </location>
</feature>
<feature type="compositionally biased region" description="Low complexity" evidence="1">
    <location>
        <begin position="515"/>
        <end position="534"/>
    </location>
</feature>
<feature type="compositionally biased region" description="Low complexity" evidence="1">
    <location>
        <begin position="72"/>
        <end position="86"/>
    </location>
</feature>
<evidence type="ECO:0000259" key="2">
    <source>
        <dbReference type="PROSITE" id="PS50200"/>
    </source>
</evidence>
<evidence type="ECO:0000313" key="3">
    <source>
        <dbReference type="Proteomes" id="UP000050795"/>
    </source>
</evidence>
<protein>
    <recommendedName>
        <fullName evidence="2">Ras-associating domain-containing protein</fullName>
    </recommendedName>
</protein>
<dbReference type="WBParaSite" id="TREG1_96290.1">
    <property type="protein sequence ID" value="TREG1_96290.1"/>
    <property type="gene ID" value="TREG1_96290"/>
</dbReference>
<evidence type="ECO:0000256" key="1">
    <source>
        <dbReference type="SAM" id="MobiDB-lite"/>
    </source>
</evidence>
<keyword evidence="3" id="KW-1185">Reference proteome</keyword>
<feature type="region of interest" description="Disordered" evidence="1">
    <location>
        <begin position="1127"/>
        <end position="1152"/>
    </location>
</feature>
<dbReference type="Gene3D" id="3.10.20.90">
    <property type="entry name" value="Phosphatidylinositol 3-kinase Catalytic Subunit, Chain A, domain 1"/>
    <property type="match status" value="1"/>
</dbReference>
<feature type="compositionally biased region" description="Low complexity" evidence="1">
    <location>
        <begin position="449"/>
        <end position="463"/>
    </location>
</feature>
<feature type="region of interest" description="Disordered" evidence="1">
    <location>
        <begin position="104"/>
        <end position="163"/>
    </location>
</feature>
<feature type="compositionally biased region" description="Polar residues" evidence="1">
    <location>
        <begin position="242"/>
        <end position="268"/>
    </location>
</feature>
<feature type="compositionally biased region" description="Low complexity" evidence="1">
    <location>
        <begin position="325"/>
        <end position="340"/>
    </location>
</feature>
<feature type="compositionally biased region" description="Polar residues" evidence="1">
    <location>
        <begin position="141"/>
        <end position="154"/>
    </location>
</feature>
<evidence type="ECO:0000313" key="4">
    <source>
        <dbReference type="WBParaSite" id="TREG1_96280.1"/>
    </source>
</evidence>
<dbReference type="InterPro" id="IPR029071">
    <property type="entry name" value="Ubiquitin-like_domsf"/>
</dbReference>
<dbReference type="PROSITE" id="PS50200">
    <property type="entry name" value="RA"/>
    <property type="match status" value="1"/>
</dbReference>
<dbReference type="AlphaFoldDB" id="A0AA85KGQ3"/>
<dbReference type="GO" id="GO:0007165">
    <property type="term" value="P:signal transduction"/>
    <property type="evidence" value="ECO:0007669"/>
    <property type="project" value="InterPro"/>
</dbReference>
<feature type="region of interest" description="Disordered" evidence="1">
    <location>
        <begin position="557"/>
        <end position="580"/>
    </location>
</feature>
<accession>A0AA85KGQ3</accession>
<feature type="compositionally biased region" description="Low complexity" evidence="1">
    <location>
        <begin position="121"/>
        <end position="140"/>
    </location>
</feature>
<dbReference type="PANTHER" id="PTHR11243:SF23">
    <property type="entry name" value="LD06925P"/>
    <property type="match status" value="1"/>
</dbReference>
<feature type="compositionally biased region" description="Polar residues" evidence="1">
    <location>
        <begin position="570"/>
        <end position="580"/>
    </location>
</feature>
<feature type="compositionally biased region" description="Low complexity" evidence="1">
    <location>
        <begin position="557"/>
        <end position="569"/>
    </location>
</feature>
<reference evidence="4 5" key="2">
    <citation type="submission" date="2023-11" db="UniProtKB">
        <authorList>
            <consortium name="WormBaseParasite"/>
        </authorList>
    </citation>
    <scope>IDENTIFICATION</scope>
</reference>
<feature type="compositionally biased region" description="Polar residues" evidence="1">
    <location>
        <begin position="413"/>
        <end position="440"/>
    </location>
</feature>
<dbReference type="InterPro" id="IPR039665">
    <property type="entry name" value="PH_APBB1IP"/>
</dbReference>
<feature type="compositionally biased region" description="Low complexity" evidence="1">
    <location>
        <begin position="1048"/>
        <end position="1058"/>
    </location>
</feature>
<reference evidence="3" key="1">
    <citation type="submission" date="2022-06" db="EMBL/GenBank/DDBJ databases">
        <authorList>
            <person name="Berger JAMES D."/>
            <person name="Berger JAMES D."/>
        </authorList>
    </citation>
    <scope>NUCLEOTIDE SEQUENCE [LARGE SCALE GENOMIC DNA]</scope>
</reference>
<feature type="region of interest" description="Disordered" evidence="1">
    <location>
        <begin position="1080"/>
        <end position="1100"/>
    </location>
</feature>
<dbReference type="InterPro" id="IPR039664">
    <property type="entry name" value="GRB/APBB1IP"/>
</dbReference>
<dbReference type="Gene3D" id="2.30.29.30">
    <property type="entry name" value="Pleckstrin-homology domain (PH domain)/Phosphotyrosine-binding domain (PTB)"/>
    <property type="match status" value="1"/>
</dbReference>
<organism evidence="3 5">
    <name type="scientific">Trichobilharzia regenti</name>
    <name type="common">Nasal bird schistosome</name>
    <dbReference type="NCBI Taxonomy" id="157069"/>
    <lineage>
        <taxon>Eukaryota</taxon>
        <taxon>Metazoa</taxon>
        <taxon>Spiralia</taxon>
        <taxon>Lophotrochozoa</taxon>
        <taxon>Platyhelminthes</taxon>
        <taxon>Trematoda</taxon>
        <taxon>Digenea</taxon>
        <taxon>Strigeidida</taxon>
        <taxon>Schistosomatoidea</taxon>
        <taxon>Schistosomatidae</taxon>
        <taxon>Trichobilharzia</taxon>
    </lineage>
</organism>
<feature type="region of interest" description="Disordered" evidence="1">
    <location>
        <begin position="1048"/>
        <end position="1067"/>
    </location>
</feature>
<feature type="compositionally biased region" description="Polar residues" evidence="1">
    <location>
        <begin position="373"/>
        <end position="390"/>
    </location>
</feature>
<dbReference type="InterPro" id="IPR011993">
    <property type="entry name" value="PH-like_dom_sf"/>
</dbReference>
<feature type="compositionally biased region" description="Polar residues" evidence="1">
    <location>
        <begin position="692"/>
        <end position="716"/>
    </location>
</feature>
<evidence type="ECO:0000313" key="5">
    <source>
        <dbReference type="WBParaSite" id="TREG1_96290.1"/>
    </source>
</evidence>
<feature type="compositionally biased region" description="Low complexity" evidence="1">
    <location>
        <begin position="681"/>
        <end position="691"/>
    </location>
</feature>
<dbReference type="PANTHER" id="PTHR11243">
    <property type="entry name" value="GROWTH FACTOR RECEPTOR-BOUND PROTEIN"/>
    <property type="match status" value="1"/>
</dbReference>
<sequence length="1152" mass="127941">MDVDLSELDDWLGTLEELQLGLEKTAISNTNNNNNSNINNENYDSTKTSNLPPPRVNNASPICLNKPPSPRLPTNLSSSPHSHTLHTQSSTYYWTGNPTGPTFSSSNQISNISQGSAYPHSPSSSTSPLTTTSTTTTSTLINNGSNSINPTNPSYAAKPPGYNSVSSTRLLNRTTDIPVTENGSRGNVCVKKTISQKPSNHVSFNLHNPQEATAEHDLSSLLRELEVVEEKMKELEQENNQFTRRYSLASSSNGKRQNQTSSDQSHTENAQSSSAVNNNNNDINDQPVVSLPVPVRKGSLVNKSNGFICAEWAAKLNHDDYDNHYNNTNNNDSSSSSISRSRSRFAKQENTSPSPSPPPPPPAFLGAGDACASPTNTLPSPSHSSHPQILQQSQEQEQKSHQGHHHHHHHQLNETSWSISNSNNYSTGGMKSQASNSHDVVNSDYKLRQPQQQQQHHQVNQVHGTSPTPGYNSQSYQIVDNQKQLINELRGFYRNSSTRAPSELTVQSGMEKYKNFPNSSSSPSPPFNNYQQNSTTNNRLIPLTTDQFEMEKSIKINNNNNTDNNVNNNHTYASSKSSDGYRSCGSLTTYQGSTSHYDQGRMIMIGGSQQDYCDDNNDNNNNNNNIDAIVRGGGGVGGCGSGGNPGSWTPPDHAYLRRECHKTNSSLVVTTRGGSGSDGLSNSMSPESSLSDKSGSEANELSRLQMSDSSENNQRNKLVVRVFRPDKTTKAILIDHHMTAGEVASMMIEKNFLQPSIHLALVEKVPALKIERVFEEHDLLSDCILAWPTKSQNMIFFEERPDHFGLVESPDYWIGEDNNKQGFRTAEAIQTMLNDIDSHGFPEWRDYLFIRKPGDKSWSRRLCILRSSGLYTSNKNKKNLSSTDLIRILVLDGPLKLYTTTGGWTRMRAPTPHGFAFKPYSAQDPASTHVFCFCATDEKALRHWICRLRIAKYGRQLLTDYHMAISRVHQLISLQTQLSHHHHHPDRSNHPMLNMNLQSKSSCDYLSQSSSSIHTAQQQHPPPHPSRPPAAAASVAVLPTGSSTSLLVSSSSPSVFPSQDDHPYSDQYRYQRKPDQYYQYSASSRQSLSPNIQSSHPIRPVSPLMGIRARMSNNPVDHQSYNIINHNPASEQLGRQNRFPVNSTHHPMERYK</sequence>
<dbReference type="SUPFAM" id="SSF54236">
    <property type="entry name" value="Ubiquitin-like"/>
    <property type="match status" value="1"/>
</dbReference>